<dbReference type="AlphaFoldDB" id="A0A1H9TEJ2"/>
<dbReference type="EMBL" id="FOFR01000018">
    <property type="protein sequence ID" value="SER95740.1"/>
    <property type="molecule type" value="Genomic_DNA"/>
</dbReference>
<evidence type="ECO:0000313" key="2">
    <source>
        <dbReference type="Proteomes" id="UP000199352"/>
    </source>
</evidence>
<proteinExistence type="predicted"/>
<protein>
    <submittedName>
        <fullName evidence="1">Uncharacterized protein</fullName>
    </submittedName>
</protein>
<organism evidence="1 2">
    <name type="scientific">Lentzea xinjiangensis</name>
    <dbReference type="NCBI Taxonomy" id="402600"/>
    <lineage>
        <taxon>Bacteria</taxon>
        <taxon>Bacillati</taxon>
        <taxon>Actinomycetota</taxon>
        <taxon>Actinomycetes</taxon>
        <taxon>Pseudonocardiales</taxon>
        <taxon>Pseudonocardiaceae</taxon>
        <taxon>Lentzea</taxon>
    </lineage>
</organism>
<dbReference type="RefSeq" id="WP_089957411.1">
    <property type="nucleotide sequence ID" value="NZ_FOFR01000018.1"/>
</dbReference>
<evidence type="ECO:0000313" key="1">
    <source>
        <dbReference type="EMBL" id="SER95740.1"/>
    </source>
</evidence>
<reference evidence="2" key="1">
    <citation type="submission" date="2016-10" db="EMBL/GenBank/DDBJ databases">
        <authorList>
            <person name="Varghese N."/>
            <person name="Submissions S."/>
        </authorList>
    </citation>
    <scope>NUCLEOTIDE SEQUENCE [LARGE SCALE GENOMIC DNA]</scope>
    <source>
        <strain evidence="2">CGMCC 4.3525</strain>
    </source>
</reference>
<sequence length="137" mass="15078">MSDRNQLAADLARISFEVLNKLAIIDDVPQIAGVNFNLMTITAQAGVEIQMMPRATPSDLAGWAELFEANVVIEQESNRFGITITCDAYQHPVRLWSGMDFATAVAFYAKAGLDANEKRHELTAQQLRELAAEAVQP</sequence>
<gene>
    <name evidence="1" type="ORF">SAMN05216188_11881</name>
</gene>
<accession>A0A1H9TEJ2</accession>
<keyword evidence="2" id="KW-1185">Reference proteome</keyword>
<dbReference type="STRING" id="402600.SAMN05216188_11881"/>
<name>A0A1H9TEJ2_9PSEU</name>
<dbReference type="Proteomes" id="UP000199352">
    <property type="component" value="Unassembled WGS sequence"/>
</dbReference>